<accession>A0AAW9Q140</accession>
<protein>
    <submittedName>
        <fullName evidence="1">Uncharacterized protein</fullName>
    </submittedName>
</protein>
<dbReference type="Proteomes" id="UP001333818">
    <property type="component" value="Unassembled WGS sequence"/>
</dbReference>
<evidence type="ECO:0000313" key="1">
    <source>
        <dbReference type="EMBL" id="MEE3716518.1"/>
    </source>
</evidence>
<organism evidence="1 2">
    <name type="scientific">Tumidithrix elongata BACA0141</name>
    <dbReference type="NCBI Taxonomy" id="2716417"/>
    <lineage>
        <taxon>Bacteria</taxon>
        <taxon>Bacillati</taxon>
        <taxon>Cyanobacteriota</taxon>
        <taxon>Cyanophyceae</taxon>
        <taxon>Pseudanabaenales</taxon>
        <taxon>Pseudanabaenaceae</taxon>
        <taxon>Tumidithrix</taxon>
        <taxon>Tumidithrix elongata</taxon>
    </lineage>
</organism>
<gene>
    <name evidence="1" type="ORF">V2H45_07155</name>
</gene>
<sequence length="345" mass="40551">MKRQQLVRRLVRSLVSLGEGDRFSNNREAITYGKVGFETTSCIFLNNKLLMDNSELQKRHFAALSEKYRVGVYKSVGFDSFLYLILRKAELGIQITSLEFQWLAENRFFRTIEIISLQQYQAKDFKRLEVEFLNLRLKYKIPEDLELPIASPVYSILWKLEAGGFPTDSELELLNSHNLVATNNLIRDILNFSKLKISYKATKHLDHFPEEPLYSILKQLDVREPLSEFEADWLLEHDFAETLQIHSRQEDERKAIVEFLDLRAKYHFDSFPDTSISSPLYGILKKIKEKQDLENSECEWLEQQKLTQLSAIDRNRKDIKLFKELKAKYQATRHKTANSRMKCNA</sequence>
<name>A0AAW9Q140_9CYAN</name>
<comment type="caution">
    <text evidence="1">The sequence shown here is derived from an EMBL/GenBank/DDBJ whole genome shotgun (WGS) entry which is preliminary data.</text>
</comment>
<reference evidence="1" key="1">
    <citation type="submission" date="2024-01" db="EMBL/GenBank/DDBJ databases">
        <title>Bank of Algae and Cyanobacteria of the Azores (BACA) strain genomes.</title>
        <authorList>
            <person name="Luz R."/>
            <person name="Cordeiro R."/>
            <person name="Fonseca A."/>
            <person name="Goncalves V."/>
        </authorList>
    </citation>
    <scope>NUCLEOTIDE SEQUENCE</scope>
    <source>
        <strain evidence="1">BACA0141</strain>
    </source>
</reference>
<keyword evidence="2" id="KW-1185">Reference proteome</keyword>
<proteinExistence type="predicted"/>
<dbReference type="AlphaFoldDB" id="A0AAW9Q140"/>
<dbReference type="RefSeq" id="WP_330482947.1">
    <property type="nucleotide sequence ID" value="NZ_JAZBJZ010000020.1"/>
</dbReference>
<evidence type="ECO:0000313" key="2">
    <source>
        <dbReference type="Proteomes" id="UP001333818"/>
    </source>
</evidence>
<dbReference type="EMBL" id="JAZBJZ010000020">
    <property type="protein sequence ID" value="MEE3716518.1"/>
    <property type="molecule type" value="Genomic_DNA"/>
</dbReference>